<dbReference type="InterPro" id="IPR007235">
    <property type="entry name" value="Glyco_trans_28_C"/>
</dbReference>
<gene>
    <name evidence="2" type="ORF">S01H1_01170</name>
</gene>
<dbReference type="Pfam" id="PF04101">
    <property type="entry name" value="Glyco_tran_28_C"/>
    <property type="match status" value="1"/>
</dbReference>
<dbReference type="Gene3D" id="3.40.50.2000">
    <property type="entry name" value="Glycogen Phosphorylase B"/>
    <property type="match status" value="1"/>
</dbReference>
<proteinExistence type="predicted"/>
<dbReference type="AlphaFoldDB" id="X0SSE7"/>
<name>X0SSE7_9ZZZZ</name>
<sequence length="85" mass="9600">EFALIPYPYATHDHQGINAKIFEREGAAILILEKALSEKKLGQVLLDLLKNKNQLGIMAKKSRELSNVNSAKKIVDYISDYIKKT</sequence>
<dbReference type="GO" id="GO:0016758">
    <property type="term" value="F:hexosyltransferase activity"/>
    <property type="evidence" value="ECO:0007669"/>
    <property type="project" value="InterPro"/>
</dbReference>
<reference evidence="2" key="1">
    <citation type="journal article" date="2014" name="Front. Microbiol.">
        <title>High frequency of phylogenetically diverse reductive dehalogenase-homologous genes in deep subseafloor sedimentary metagenomes.</title>
        <authorList>
            <person name="Kawai M."/>
            <person name="Futagami T."/>
            <person name="Toyoda A."/>
            <person name="Takaki Y."/>
            <person name="Nishi S."/>
            <person name="Hori S."/>
            <person name="Arai W."/>
            <person name="Tsubouchi T."/>
            <person name="Morono Y."/>
            <person name="Uchiyama I."/>
            <person name="Ito T."/>
            <person name="Fujiyama A."/>
            <person name="Inagaki F."/>
            <person name="Takami H."/>
        </authorList>
    </citation>
    <scope>NUCLEOTIDE SEQUENCE</scope>
    <source>
        <strain evidence="2">Expedition CK06-06</strain>
    </source>
</reference>
<evidence type="ECO:0000259" key="1">
    <source>
        <dbReference type="Pfam" id="PF04101"/>
    </source>
</evidence>
<dbReference type="PANTHER" id="PTHR21015">
    <property type="entry name" value="UDP-N-ACETYLGLUCOSAMINE--N-ACETYLMURAMYL-(PENTAPEPTIDE) PYROPHOSPHORYL-UNDECAPRENOL N-ACETYLGLUCOSAMINE TRANSFERASE 1"/>
    <property type="match status" value="1"/>
</dbReference>
<organism evidence="2">
    <name type="scientific">marine sediment metagenome</name>
    <dbReference type="NCBI Taxonomy" id="412755"/>
    <lineage>
        <taxon>unclassified sequences</taxon>
        <taxon>metagenomes</taxon>
        <taxon>ecological metagenomes</taxon>
    </lineage>
</organism>
<dbReference type="EMBL" id="BARS01000485">
    <property type="protein sequence ID" value="GAF78061.1"/>
    <property type="molecule type" value="Genomic_DNA"/>
</dbReference>
<evidence type="ECO:0000313" key="2">
    <source>
        <dbReference type="EMBL" id="GAF78061.1"/>
    </source>
</evidence>
<protein>
    <recommendedName>
        <fullName evidence="1">Glycosyl transferase family 28 C-terminal domain-containing protein</fullName>
    </recommendedName>
</protein>
<feature type="non-terminal residue" evidence="2">
    <location>
        <position position="1"/>
    </location>
</feature>
<feature type="domain" description="Glycosyl transferase family 28 C-terminal" evidence="1">
    <location>
        <begin position="3"/>
        <end position="73"/>
    </location>
</feature>
<comment type="caution">
    <text evidence="2">The sequence shown here is derived from an EMBL/GenBank/DDBJ whole genome shotgun (WGS) entry which is preliminary data.</text>
</comment>
<accession>X0SSE7</accession>
<dbReference type="PANTHER" id="PTHR21015:SF22">
    <property type="entry name" value="GLYCOSYLTRANSFERASE"/>
    <property type="match status" value="1"/>
</dbReference>
<dbReference type="SUPFAM" id="SSF53756">
    <property type="entry name" value="UDP-Glycosyltransferase/glycogen phosphorylase"/>
    <property type="match status" value="1"/>
</dbReference>